<keyword evidence="1" id="KW-0812">Transmembrane</keyword>
<dbReference type="NCBIfam" id="TIGR02532">
    <property type="entry name" value="IV_pilin_GFxxxE"/>
    <property type="match status" value="1"/>
</dbReference>
<comment type="caution">
    <text evidence="3">The sequence shown here is derived from an EMBL/GenBank/DDBJ whole genome shotgun (WGS) entry which is preliminary data.</text>
</comment>
<dbReference type="AlphaFoldDB" id="A0A1E5IS48"/>
<dbReference type="SUPFAM" id="SSF54523">
    <property type="entry name" value="Pili subunits"/>
    <property type="match status" value="1"/>
</dbReference>
<keyword evidence="1" id="KW-1133">Transmembrane helix</keyword>
<evidence type="ECO:0000313" key="4">
    <source>
        <dbReference type="Proteomes" id="UP000095230"/>
    </source>
</evidence>
<dbReference type="InterPro" id="IPR045584">
    <property type="entry name" value="Pilin-like"/>
</dbReference>
<evidence type="ECO:0000313" key="2">
    <source>
        <dbReference type="EMBL" id="GIU45076.1"/>
    </source>
</evidence>
<feature type="transmembrane region" description="Helical" evidence="1">
    <location>
        <begin position="12"/>
        <end position="31"/>
    </location>
</feature>
<dbReference type="PROSITE" id="PS00409">
    <property type="entry name" value="PROKAR_NTER_METHYL"/>
    <property type="match status" value="1"/>
</dbReference>
<keyword evidence="5" id="KW-1185">Reference proteome</keyword>
<gene>
    <name evidence="3" type="ORF">BEL05_14000</name>
    <name evidence="2" type="ORF">TUM3794_34540</name>
</gene>
<protein>
    <submittedName>
        <fullName evidence="2">MSHA pilin protein MshA</fullName>
    </submittedName>
    <submittedName>
        <fullName evidence="3">Prepilin-type N-terminal cleavage/methylation domain-containing protein</fullName>
    </submittedName>
</protein>
<reference evidence="2 5" key="2">
    <citation type="submission" date="2021-05" db="EMBL/GenBank/DDBJ databases">
        <title>Molecular characterization for Shewanella algae harboring chromosomal blaOXA-55-like strains isolated from clinical and environment sample.</title>
        <authorList>
            <person name="Ohama Y."/>
            <person name="Aoki K."/>
            <person name="Harada S."/>
            <person name="Moriya K."/>
            <person name="Ishii Y."/>
            <person name="Tateda K."/>
        </authorList>
    </citation>
    <scope>NUCLEOTIDE SEQUENCE [LARGE SCALE GENOMIC DNA]</scope>
    <source>
        <strain evidence="2 5">MBTL60-118</strain>
    </source>
</reference>
<dbReference type="STRING" id="23.BEL05_14000"/>
<sequence>MNKQKGFTLIELVVVIIILGILAVTAAPKFINLQSDARASTVDGVKAALQGANSLVYSKAAIAGKEKDAGASITIATGVNVTTDYGYLDSATSTAVVKTNLEKAMDMTFQALAAADTAVSTDDWGVFYSSDTKFIIVPNGKKTTDACRVDYTTASQDATSKVVTPAKVTAVTTDC</sequence>
<organism evidence="3 4">
    <name type="scientific">Shewanella colwelliana</name>
    <name type="common">Alteromonas colwelliana</name>
    <dbReference type="NCBI Taxonomy" id="23"/>
    <lineage>
        <taxon>Bacteria</taxon>
        <taxon>Pseudomonadati</taxon>
        <taxon>Pseudomonadota</taxon>
        <taxon>Gammaproteobacteria</taxon>
        <taxon>Alteromonadales</taxon>
        <taxon>Shewanellaceae</taxon>
        <taxon>Shewanella</taxon>
    </lineage>
</organism>
<accession>A0A1E5IS48</accession>
<dbReference type="Proteomes" id="UP000773469">
    <property type="component" value="Unassembled WGS sequence"/>
</dbReference>
<dbReference type="Proteomes" id="UP000095230">
    <property type="component" value="Unassembled WGS sequence"/>
</dbReference>
<dbReference type="EMBL" id="MCBT01000043">
    <property type="protein sequence ID" value="OEG73374.1"/>
    <property type="molecule type" value="Genomic_DNA"/>
</dbReference>
<evidence type="ECO:0000256" key="1">
    <source>
        <dbReference type="SAM" id="Phobius"/>
    </source>
</evidence>
<reference evidence="3 4" key="1">
    <citation type="submission" date="2016-07" db="EMBL/GenBank/DDBJ databases">
        <title>Whole-genome of two Shewanella species isolated from a digestive organ of sea cucumber Apostichopus japonicus Selenka 1867.</title>
        <authorList>
            <person name="Hong H.-H."/>
            <person name="Choi H."/>
            <person name="Cheon S."/>
            <person name="Oh J.-S."/>
            <person name="Lee H.-G."/>
            <person name="Park C."/>
        </authorList>
    </citation>
    <scope>NUCLEOTIDE SEQUENCE [LARGE SCALE GENOMIC DNA]</scope>
    <source>
        <strain evidence="3 4">CSB03KR</strain>
    </source>
</reference>
<keyword evidence="1" id="KW-0472">Membrane</keyword>
<proteinExistence type="predicted"/>
<dbReference type="EMBL" id="BPEU01000030">
    <property type="protein sequence ID" value="GIU45076.1"/>
    <property type="molecule type" value="Genomic_DNA"/>
</dbReference>
<dbReference type="InterPro" id="IPR012902">
    <property type="entry name" value="N_methyl_site"/>
</dbReference>
<dbReference type="OrthoDB" id="5902365at2"/>
<dbReference type="Pfam" id="PF07963">
    <property type="entry name" value="N_methyl"/>
    <property type="match status" value="1"/>
</dbReference>
<evidence type="ECO:0000313" key="5">
    <source>
        <dbReference type="Proteomes" id="UP000773469"/>
    </source>
</evidence>
<dbReference type="RefSeq" id="WP_069671532.1">
    <property type="nucleotide sequence ID" value="NZ_BPEU01000030.1"/>
</dbReference>
<evidence type="ECO:0000313" key="3">
    <source>
        <dbReference type="EMBL" id="OEG73374.1"/>
    </source>
</evidence>
<dbReference type="Gene3D" id="3.30.700.10">
    <property type="entry name" value="Glycoprotein, Type 4 Pilin"/>
    <property type="match status" value="1"/>
</dbReference>
<name>A0A1E5IS48_SHECO</name>